<accession>A0A8T7M036</accession>
<sequence>MLKMWRIKRFKPIDDSGELELAGLTVLSGQNSSGKSSILQSILMVAQTLSNPIADRPLIINGLFLQLGQFKDILKNKSRNKTIELDFELDLDQIVPIDRAPSRKPRESLNDTVKVSAKFSGLIPNKQTVSSDQASKISLKSIKLETRSLLYQMELFPEENNPKNLHQLNIAEMDQTLRGTFFSNVIPDNIYKSLFGDDDKTYFVKVDKGGQKKEYLVSLSHFIPRRFYGKYSLVERKKREYERYFSDLFERRVNLREMTSFPKTTRSTALNKEIQDIELDSDFKQNFFDLLNKLEISPSFEGDKLLDLFKWLQKIQLLHLRRNTISAYRLILALITEEYLKHEELPNSSDEGIEIISFENPELEVWQRISDYIAKYFTRRIRYLGPLRADPQAAQRFSPSSEVDDVGIRGEYAAYVYDTNQNNFVEYYNPYESHINKDKLKNALDNWVKYLNVGERVQIEVAGQTGVIWQIIPKQGNAPLPLTAVGVGVSQILPILVMGLLAPKGTLLIVEQPELHLHPRVQSRLGDFLVGLVKCGKQCLVETHSENLINQLRLHIVQAGGQEKSDCVIYFAKQDDSGSTTFEKIQISSDGAIENWPEGFFDETLIQESIITSESIISRVEGRS</sequence>
<protein>
    <submittedName>
        <fullName evidence="3">DUF3696 domain-containing protein</fullName>
    </submittedName>
</protein>
<dbReference type="SUPFAM" id="SSF52540">
    <property type="entry name" value="P-loop containing nucleoside triphosphate hydrolases"/>
    <property type="match status" value="1"/>
</dbReference>
<feature type="domain" description="Endonuclease GajA/Old nuclease/RecF-like AAA" evidence="2">
    <location>
        <begin position="441"/>
        <end position="549"/>
    </location>
</feature>
<evidence type="ECO:0000259" key="2">
    <source>
        <dbReference type="Pfam" id="PF13175"/>
    </source>
</evidence>
<dbReference type="Proteomes" id="UP000521676">
    <property type="component" value="Unassembled WGS sequence"/>
</dbReference>
<dbReference type="Pfam" id="PF12476">
    <property type="entry name" value="DUF3696"/>
    <property type="match status" value="1"/>
</dbReference>
<proteinExistence type="predicted"/>
<evidence type="ECO:0000313" key="6">
    <source>
        <dbReference type="Proteomes" id="UP001431572"/>
    </source>
</evidence>
<evidence type="ECO:0000313" key="3">
    <source>
        <dbReference type="EMBL" id="NWJ44651.1"/>
    </source>
</evidence>
<dbReference type="PANTHER" id="PTHR43581">
    <property type="entry name" value="ATP/GTP PHOSPHATASE"/>
    <property type="match status" value="1"/>
</dbReference>
<dbReference type="InterPro" id="IPR041685">
    <property type="entry name" value="AAA_GajA/Old/RecF-like"/>
</dbReference>
<dbReference type="InterPro" id="IPR022532">
    <property type="entry name" value="DUF3696"/>
</dbReference>
<evidence type="ECO:0000313" key="4">
    <source>
        <dbReference type="EMBL" id="WJW66540.1"/>
    </source>
</evidence>
<reference evidence="3 5" key="1">
    <citation type="submission" date="2020-06" db="EMBL/GenBank/DDBJ databases">
        <title>Anoxygenic phototrophic Chloroflexota member uses a Type I reaction center.</title>
        <authorList>
            <person name="Tsuji J.M."/>
            <person name="Shaw N.A."/>
            <person name="Nagashima S."/>
            <person name="Venkiteswaran J."/>
            <person name="Schiff S.L."/>
            <person name="Hanada S."/>
            <person name="Tank M."/>
            <person name="Neufeld J.D."/>
        </authorList>
    </citation>
    <scope>NUCLEOTIDE SEQUENCE [LARGE SCALE GENOMIC DNA]</scope>
    <source>
        <strain evidence="3">L227-S17</strain>
    </source>
</reference>
<reference evidence="4" key="2">
    <citation type="journal article" date="2024" name="Nature">
        <title>Anoxygenic phototroph of the Chloroflexota uses a type I reaction centre.</title>
        <authorList>
            <person name="Tsuji J.M."/>
            <person name="Shaw N.A."/>
            <person name="Nagashima S."/>
            <person name="Venkiteswaran J.J."/>
            <person name="Schiff S.L."/>
            <person name="Watanabe T."/>
            <person name="Fukui M."/>
            <person name="Hanada S."/>
            <person name="Tank M."/>
            <person name="Neufeld J.D."/>
        </authorList>
    </citation>
    <scope>NUCLEOTIDE SEQUENCE</scope>
    <source>
        <strain evidence="4">L227-S17</strain>
    </source>
</reference>
<dbReference type="Pfam" id="PF13175">
    <property type="entry name" value="AAA_15"/>
    <property type="match status" value="2"/>
</dbReference>
<feature type="domain" description="DUF3696" evidence="1">
    <location>
        <begin position="564"/>
        <end position="606"/>
    </location>
</feature>
<dbReference type="Proteomes" id="UP001431572">
    <property type="component" value="Chromosome 1"/>
</dbReference>
<gene>
    <name evidence="3" type="ORF">HXX08_02115</name>
    <name evidence="4" type="ORF">OZ401_002343</name>
</gene>
<dbReference type="InterPro" id="IPR051396">
    <property type="entry name" value="Bact_Antivir_Def_Nuclease"/>
</dbReference>
<keyword evidence="6" id="KW-1185">Reference proteome</keyword>
<evidence type="ECO:0000313" key="5">
    <source>
        <dbReference type="Proteomes" id="UP000521676"/>
    </source>
</evidence>
<dbReference type="InterPro" id="IPR027417">
    <property type="entry name" value="P-loop_NTPase"/>
</dbReference>
<dbReference type="AlphaFoldDB" id="A0A8T7M036"/>
<organism evidence="3 5">
    <name type="scientific">Candidatus Chlorohelix allophototropha</name>
    <dbReference type="NCBI Taxonomy" id="3003348"/>
    <lineage>
        <taxon>Bacteria</taxon>
        <taxon>Bacillati</taxon>
        <taxon>Chloroflexota</taxon>
        <taxon>Chloroflexia</taxon>
        <taxon>Candidatus Chloroheliales</taxon>
        <taxon>Candidatus Chloroheliaceae</taxon>
        <taxon>Candidatus Chlorohelix</taxon>
    </lineage>
</organism>
<dbReference type="RefSeq" id="WP_341468429.1">
    <property type="nucleotide sequence ID" value="NZ_CP128399.1"/>
</dbReference>
<dbReference type="EMBL" id="JACATZ010000001">
    <property type="protein sequence ID" value="NWJ44651.1"/>
    <property type="molecule type" value="Genomic_DNA"/>
</dbReference>
<dbReference type="Gene3D" id="3.40.50.300">
    <property type="entry name" value="P-loop containing nucleotide triphosphate hydrolases"/>
    <property type="match status" value="1"/>
</dbReference>
<feature type="domain" description="Endonuclease GajA/Old nuclease/RecF-like AAA" evidence="2">
    <location>
        <begin position="3"/>
        <end position="364"/>
    </location>
</feature>
<dbReference type="EMBL" id="CP128399">
    <property type="protein sequence ID" value="WJW66540.1"/>
    <property type="molecule type" value="Genomic_DNA"/>
</dbReference>
<name>A0A8T7M036_9CHLR</name>
<dbReference type="PANTHER" id="PTHR43581:SF2">
    <property type="entry name" value="EXCINUCLEASE ATPASE SUBUNIT"/>
    <property type="match status" value="1"/>
</dbReference>
<evidence type="ECO:0000259" key="1">
    <source>
        <dbReference type="Pfam" id="PF12476"/>
    </source>
</evidence>